<dbReference type="InterPro" id="IPR000719">
    <property type="entry name" value="Prot_kinase_dom"/>
</dbReference>
<evidence type="ECO:0000256" key="9">
    <source>
        <dbReference type="PROSITE-ProRule" id="PRU10141"/>
    </source>
</evidence>
<name>A0AAW1CJ49_9HEMI</name>
<feature type="domain" description="AGC-kinase C-terminal" evidence="12">
    <location>
        <begin position="298"/>
        <end position="353"/>
    </location>
</feature>
<dbReference type="GO" id="GO:0004691">
    <property type="term" value="F:cAMP-dependent protein kinase activity"/>
    <property type="evidence" value="ECO:0007669"/>
    <property type="project" value="UniProtKB-EC"/>
</dbReference>
<evidence type="ECO:0000256" key="10">
    <source>
        <dbReference type="RuleBase" id="RU000304"/>
    </source>
</evidence>
<proteinExistence type="inferred from homology"/>
<dbReference type="PROSITE" id="PS51285">
    <property type="entry name" value="AGC_KINASE_CTER"/>
    <property type="match status" value="1"/>
</dbReference>
<evidence type="ECO:0000259" key="11">
    <source>
        <dbReference type="PROSITE" id="PS50011"/>
    </source>
</evidence>
<keyword evidence="5" id="KW-0418">Kinase</keyword>
<evidence type="ECO:0000256" key="4">
    <source>
        <dbReference type="ARBA" id="ARBA00022741"/>
    </source>
</evidence>
<protein>
    <recommendedName>
        <fullName evidence="1">cAMP-dependent protein kinase</fullName>
        <ecNumber evidence="1">2.7.11.11</ecNumber>
    </recommendedName>
</protein>
<comment type="similarity">
    <text evidence="10">Belongs to the protein kinase superfamily.</text>
</comment>
<evidence type="ECO:0000256" key="6">
    <source>
        <dbReference type="ARBA" id="ARBA00022840"/>
    </source>
</evidence>
<dbReference type="GO" id="GO:0005952">
    <property type="term" value="C:cAMP-dependent protein kinase complex"/>
    <property type="evidence" value="ECO:0007669"/>
    <property type="project" value="TreeGrafter"/>
</dbReference>
<dbReference type="Proteomes" id="UP001461498">
    <property type="component" value="Unassembled WGS sequence"/>
</dbReference>
<evidence type="ECO:0000313" key="14">
    <source>
        <dbReference type="Proteomes" id="UP001461498"/>
    </source>
</evidence>
<dbReference type="PANTHER" id="PTHR24353">
    <property type="entry name" value="CYCLIC NUCLEOTIDE-DEPENDENT PROTEIN KINASE"/>
    <property type="match status" value="1"/>
</dbReference>
<keyword evidence="6 9" id="KW-0067">ATP-binding</keyword>
<dbReference type="PROSITE" id="PS50011">
    <property type="entry name" value="PROTEIN_KINASE_DOM"/>
    <property type="match status" value="1"/>
</dbReference>
<dbReference type="InterPro" id="IPR008271">
    <property type="entry name" value="Ser/Thr_kinase_AS"/>
</dbReference>
<evidence type="ECO:0000259" key="12">
    <source>
        <dbReference type="PROSITE" id="PS51285"/>
    </source>
</evidence>
<comment type="catalytic activity">
    <reaction evidence="8">
        <text>L-seryl-[protein] + ATP = O-phospho-L-seryl-[protein] + ADP + H(+)</text>
        <dbReference type="Rhea" id="RHEA:17989"/>
        <dbReference type="Rhea" id="RHEA-COMP:9863"/>
        <dbReference type="Rhea" id="RHEA-COMP:11604"/>
        <dbReference type="ChEBI" id="CHEBI:15378"/>
        <dbReference type="ChEBI" id="CHEBI:29999"/>
        <dbReference type="ChEBI" id="CHEBI:30616"/>
        <dbReference type="ChEBI" id="CHEBI:83421"/>
        <dbReference type="ChEBI" id="CHEBI:456216"/>
        <dbReference type="EC" id="2.7.11.11"/>
    </reaction>
</comment>
<dbReference type="AlphaFoldDB" id="A0AAW1CJ49"/>
<feature type="binding site" evidence="9">
    <location>
        <position position="79"/>
    </location>
    <ligand>
        <name>ATP</name>
        <dbReference type="ChEBI" id="CHEBI:30616"/>
    </ligand>
</feature>
<dbReference type="EC" id="2.7.11.11" evidence="1"/>
<dbReference type="SMART" id="SM00220">
    <property type="entry name" value="S_TKc"/>
    <property type="match status" value="1"/>
</dbReference>
<evidence type="ECO:0000313" key="13">
    <source>
        <dbReference type="EMBL" id="KAK9498427.1"/>
    </source>
</evidence>
<dbReference type="PANTHER" id="PTHR24353:SF153">
    <property type="entry name" value="CAMP-DEPENDENT PROTEIN KINASE CATALYTIC SUBUNIT 1"/>
    <property type="match status" value="1"/>
</dbReference>
<keyword evidence="3" id="KW-0808">Transferase</keyword>
<evidence type="ECO:0000256" key="8">
    <source>
        <dbReference type="ARBA" id="ARBA00047454"/>
    </source>
</evidence>
<evidence type="ECO:0000256" key="1">
    <source>
        <dbReference type="ARBA" id="ARBA00012444"/>
    </source>
</evidence>
<dbReference type="FunFam" id="1.10.510.10:FF:000210">
    <property type="entry name" value="Non-specific serine/threonine protein kinase"/>
    <property type="match status" value="1"/>
</dbReference>
<evidence type="ECO:0000256" key="3">
    <source>
        <dbReference type="ARBA" id="ARBA00022679"/>
    </source>
</evidence>
<sequence length="353" mass="41028">MENYVGDTCIENWNEYLDERLENFQVQKNRQPCLLLCIHAFSMVRTIGKGGGGKIVLATRKYDYKHFAIKITSKKSAVKTDCLIRFKNEMEILKAIDFPFVINLEFSFQDNNYWYYAMPFMQGGDLFTLITCLGVLSEDDAKFYAAQIVLALEYLHYLGVVHRDVKIENVLLDSNGYIKLTDFGFAKILPKTRRTYSFCGTPVYLSPEIIIQKGYGFSTDWWSFGVLIYEICSGHLPFTGRKHISLFENIIDCTYRMPVHFSYQLQSLITKLFVSDVSKRIGCTYRGVSDIKDAEWFSSYNWLDLCNKKYKPPYIPNVNGPLDHSLFDDFSSHKLKFSKQHLIQESFRSFNSE</sequence>
<dbReference type="GO" id="GO:0005524">
    <property type="term" value="F:ATP binding"/>
    <property type="evidence" value="ECO:0007669"/>
    <property type="project" value="UniProtKB-UniRule"/>
</dbReference>
<dbReference type="EMBL" id="JAPXFL010000012">
    <property type="protein sequence ID" value="KAK9498427.1"/>
    <property type="molecule type" value="Genomic_DNA"/>
</dbReference>
<keyword evidence="2 10" id="KW-0723">Serine/threonine-protein kinase</keyword>
<evidence type="ECO:0000256" key="5">
    <source>
        <dbReference type="ARBA" id="ARBA00022777"/>
    </source>
</evidence>
<evidence type="ECO:0000256" key="2">
    <source>
        <dbReference type="ARBA" id="ARBA00022527"/>
    </source>
</evidence>
<dbReference type="SMART" id="SM00133">
    <property type="entry name" value="S_TK_X"/>
    <property type="match status" value="1"/>
</dbReference>
<gene>
    <name evidence="13" type="ORF">O3M35_003066</name>
</gene>
<accession>A0AAW1CJ49</accession>
<keyword evidence="4 9" id="KW-0547">Nucleotide-binding</keyword>
<dbReference type="InterPro" id="IPR011009">
    <property type="entry name" value="Kinase-like_dom_sf"/>
</dbReference>
<dbReference type="Gene3D" id="3.30.200.20">
    <property type="entry name" value="Phosphorylase Kinase, domain 1"/>
    <property type="match status" value="1"/>
</dbReference>
<dbReference type="PROSITE" id="PS00107">
    <property type="entry name" value="PROTEIN_KINASE_ATP"/>
    <property type="match status" value="1"/>
</dbReference>
<dbReference type="GO" id="GO:0005634">
    <property type="term" value="C:nucleus"/>
    <property type="evidence" value="ECO:0007669"/>
    <property type="project" value="TreeGrafter"/>
</dbReference>
<dbReference type="InterPro" id="IPR017441">
    <property type="entry name" value="Protein_kinase_ATP_BS"/>
</dbReference>
<feature type="domain" description="Protein kinase" evidence="11">
    <location>
        <begin position="41"/>
        <end position="297"/>
    </location>
</feature>
<dbReference type="PROSITE" id="PS00108">
    <property type="entry name" value="PROTEIN_KINASE_ST"/>
    <property type="match status" value="1"/>
</dbReference>
<dbReference type="Gene3D" id="1.10.510.10">
    <property type="entry name" value="Transferase(Phosphotransferase) domain 1"/>
    <property type="match status" value="1"/>
</dbReference>
<keyword evidence="14" id="KW-1185">Reference proteome</keyword>
<dbReference type="InterPro" id="IPR000961">
    <property type="entry name" value="AGC-kinase_C"/>
</dbReference>
<evidence type="ECO:0000256" key="7">
    <source>
        <dbReference type="ARBA" id="ARBA00047292"/>
    </source>
</evidence>
<dbReference type="SUPFAM" id="SSF56112">
    <property type="entry name" value="Protein kinase-like (PK-like)"/>
    <property type="match status" value="1"/>
</dbReference>
<comment type="caution">
    <text evidence="13">The sequence shown here is derived from an EMBL/GenBank/DDBJ whole genome shotgun (WGS) entry which is preliminary data.</text>
</comment>
<organism evidence="13 14">
    <name type="scientific">Rhynocoris fuscipes</name>
    <dbReference type="NCBI Taxonomy" id="488301"/>
    <lineage>
        <taxon>Eukaryota</taxon>
        <taxon>Metazoa</taxon>
        <taxon>Ecdysozoa</taxon>
        <taxon>Arthropoda</taxon>
        <taxon>Hexapoda</taxon>
        <taxon>Insecta</taxon>
        <taxon>Pterygota</taxon>
        <taxon>Neoptera</taxon>
        <taxon>Paraneoptera</taxon>
        <taxon>Hemiptera</taxon>
        <taxon>Heteroptera</taxon>
        <taxon>Panheteroptera</taxon>
        <taxon>Cimicomorpha</taxon>
        <taxon>Reduviidae</taxon>
        <taxon>Harpactorinae</taxon>
        <taxon>Harpactorini</taxon>
        <taxon>Rhynocoris</taxon>
    </lineage>
</organism>
<dbReference type="Pfam" id="PF00069">
    <property type="entry name" value="Pkinase"/>
    <property type="match status" value="1"/>
</dbReference>
<comment type="catalytic activity">
    <reaction evidence="7">
        <text>L-threonyl-[protein] + ATP = O-phospho-L-threonyl-[protein] + ADP + H(+)</text>
        <dbReference type="Rhea" id="RHEA:46608"/>
        <dbReference type="Rhea" id="RHEA-COMP:11060"/>
        <dbReference type="Rhea" id="RHEA-COMP:11605"/>
        <dbReference type="ChEBI" id="CHEBI:15378"/>
        <dbReference type="ChEBI" id="CHEBI:30013"/>
        <dbReference type="ChEBI" id="CHEBI:30616"/>
        <dbReference type="ChEBI" id="CHEBI:61977"/>
        <dbReference type="ChEBI" id="CHEBI:456216"/>
        <dbReference type="EC" id="2.7.11.11"/>
    </reaction>
</comment>
<reference evidence="13 14" key="1">
    <citation type="submission" date="2022-12" db="EMBL/GenBank/DDBJ databases">
        <title>Chromosome-level genome assembly of true bugs.</title>
        <authorList>
            <person name="Ma L."/>
            <person name="Li H."/>
        </authorList>
    </citation>
    <scope>NUCLEOTIDE SEQUENCE [LARGE SCALE GENOMIC DNA]</scope>
    <source>
        <strain evidence="13">Lab_2022b</strain>
    </source>
</reference>
<dbReference type="GO" id="GO:0005829">
    <property type="term" value="C:cytosol"/>
    <property type="evidence" value="ECO:0007669"/>
    <property type="project" value="TreeGrafter"/>
</dbReference>